<dbReference type="SUPFAM" id="SSF89372">
    <property type="entry name" value="Fucose-specific lectin"/>
    <property type="match status" value="1"/>
</dbReference>
<dbReference type="InterPro" id="IPR028994">
    <property type="entry name" value="Integrin_alpha_N"/>
</dbReference>
<dbReference type="EMBL" id="CP018889">
    <property type="protein sequence ID" value="AUI67489.2"/>
    <property type="molecule type" value="Genomic_DNA"/>
</dbReference>
<name>A0A2N9YAL8_9GAMM</name>
<dbReference type="RefSeq" id="WP_145917055.1">
    <property type="nucleotide sequence ID" value="NZ_CP012373.2"/>
</dbReference>
<evidence type="ECO:0000313" key="1">
    <source>
        <dbReference type="EMBL" id="AUI67489.2"/>
    </source>
</evidence>
<keyword evidence="2" id="KW-1185">Reference proteome</keyword>
<accession>A0A2N9YAL8</accession>
<gene>
    <name evidence="1" type="ORF">BLE401_01450</name>
</gene>
<proteinExistence type="predicted"/>
<dbReference type="SUPFAM" id="SSF69318">
    <property type="entry name" value="Integrin alpha N-terminal domain"/>
    <property type="match status" value="1"/>
</dbReference>
<evidence type="ECO:0000313" key="2">
    <source>
        <dbReference type="Proteomes" id="UP000234271"/>
    </source>
</evidence>
<dbReference type="OrthoDB" id="9963742at2"/>
<dbReference type="AlphaFoldDB" id="A0A2N9YAL8"/>
<sequence>MKYLSLSVTVGLFFLGISVMTYAVDTTDWIDLEQGTLVSAEGQLSSATDHFWGRIVVNEQVITQNTITVSLADSIEIKGKVAVDTAQLGNIVEGLVFAEYQSETDFETGFVINQAGHVEEWDKKIPTLIPQTIDKKLESEWLFSIYQDKFFATGTLNIFFGYRLSDGTVIFNGNHPLQIKIKAYPTLENVEYLYIGDFDGDKQDDLLQFDKTTLSLWRFTAGNWSPYWVQTGEDSSLLWQYRAQLTVSDTNADGQDDITFYNANNQLQQLVFMGVDWQLLDTTVEPDPTQPDALITTCSTCPPMSLAAQDSGLFAITSAGGLLHAKYTDGWQLTPVTGVIGRVIAITQAEPNSYAKVYAINQQGQLLNTWIDGQSIQAGLVSERQDLQAPSLAANENGGFAITTAGELFHAYYDIQQNKWLTETVASPDGKLRSPLVSDRKQGLFAITEQGSLFSITGTTTHISLQKIHNIPLLKVGLLALGRLDSGLFAVTQAGQLIWIYQTATGWAFTMLATDALDIVRLIQGEEDVKGKIYGVTRAGEVFNTWLDSAGIIQFGFLTEIGTVQADSLVANDKGLFAVNSDGRLAHIFYQEKWQVENIPDWGVALQPYLISNEIRGVEANVFGITEDNQLFNTWNNQGQVTFALITESPL</sequence>
<reference evidence="2" key="1">
    <citation type="submission" date="2016-12" db="EMBL/GenBank/DDBJ databases">
        <title>Complete Genome Sequence of Beggiatoa leptomitiformis D-401.</title>
        <authorList>
            <person name="Fomenkov A."/>
            <person name="Vincze T."/>
            <person name="Grabovich M."/>
            <person name="Anton B.P."/>
            <person name="Dubinina G."/>
            <person name="Orlova M."/>
            <person name="Belousova E."/>
            <person name="Roberts R.J."/>
        </authorList>
    </citation>
    <scope>NUCLEOTIDE SEQUENCE [LARGE SCALE GENOMIC DNA]</scope>
    <source>
        <strain evidence="2">D-401</strain>
    </source>
</reference>
<evidence type="ECO:0008006" key="3">
    <source>
        <dbReference type="Google" id="ProtNLM"/>
    </source>
</evidence>
<dbReference type="Proteomes" id="UP000234271">
    <property type="component" value="Chromosome"/>
</dbReference>
<organism evidence="1 2">
    <name type="scientific">Beggiatoa leptomitoformis</name>
    <dbReference type="NCBI Taxonomy" id="288004"/>
    <lineage>
        <taxon>Bacteria</taxon>
        <taxon>Pseudomonadati</taxon>
        <taxon>Pseudomonadota</taxon>
        <taxon>Gammaproteobacteria</taxon>
        <taxon>Thiotrichales</taxon>
        <taxon>Thiotrichaceae</taxon>
        <taxon>Beggiatoa</taxon>
    </lineage>
</organism>
<protein>
    <recommendedName>
        <fullName evidence="3">VCBS repeat-containing protein</fullName>
    </recommendedName>
</protein>